<dbReference type="CDD" id="cd08414">
    <property type="entry name" value="PBP2_LTTR_aromatics_like"/>
    <property type="match status" value="1"/>
</dbReference>
<sequence>MDPVETRELAYFVAVAEELNFTRAAERLGIAQPPLSRAIRRLERRLGVTLLERTSRRVALTPAGEVLLGDARKALDTVAAATRRARRAGRPDPRLVLAMKPGGDGGLLPDILKAYEADPDALPVEIVSSVGERAALVRDGRADVALLHTVHDLSGFDTEELLVEDQAAVLPADHPLAHRASLRRADLEGETLPRWPGKVDDDATGPEVRDVAELMQLIALGRVAAVVPESARRLMRGDLACVPLVDAPPATLVLAWPEGSTSRALAAFVRAAADVAARVRSGPACP</sequence>
<dbReference type="PRINTS" id="PR00039">
    <property type="entry name" value="HTHLYSR"/>
</dbReference>
<evidence type="ECO:0000313" key="6">
    <source>
        <dbReference type="EMBL" id="GAA4634716.1"/>
    </source>
</evidence>
<dbReference type="Pfam" id="PF03466">
    <property type="entry name" value="LysR_substrate"/>
    <property type="match status" value="1"/>
</dbReference>
<evidence type="ECO:0000313" key="7">
    <source>
        <dbReference type="Proteomes" id="UP001501442"/>
    </source>
</evidence>
<dbReference type="EMBL" id="BAABHK010000014">
    <property type="protein sequence ID" value="GAA4634716.1"/>
    <property type="molecule type" value="Genomic_DNA"/>
</dbReference>
<dbReference type="SUPFAM" id="SSF53850">
    <property type="entry name" value="Periplasmic binding protein-like II"/>
    <property type="match status" value="1"/>
</dbReference>
<reference evidence="7" key="1">
    <citation type="journal article" date="2019" name="Int. J. Syst. Evol. Microbiol.">
        <title>The Global Catalogue of Microorganisms (GCM) 10K type strain sequencing project: providing services to taxonomists for standard genome sequencing and annotation.</title>
        <authorList>
            <consortium name="The Broad Institute Genomics Platform"/>
            <consortium name="The Broad Institute Genome Sequencing Center for Infectious Disease"/>
            <person name="Wu L."/>
            <person name="Ma J."/>
        </authorList>
    </citation>
    <scope>NUCLEOTIDE SEQUENCE [LARGE SCALE GENOMIC DNA]</scope>
    <source>
        <strain evidence="7">JCM 17939</strain>
    </source>
</reference>
<feature type="domain" description="HTH lysR-type" evidence="5">
    <location>
        <begin position="4"/>
        <end position="61"/>
    </location>
</feature>
<dbReference type="PANTHER" id="PTHR30346:SF0">
    <property type="entry name" value="HCA OPERON TRANSCRIPTIONAL ACTIVATOR HCAR"/>
    <property type="match status" value="1"/>
</dbReference>
<dbReference type="RefSeq" id="WP_345437692.1">
    <property type="nucleotide sequence ID" value="NZ_BAABHK010000014.1"/>
</dbReference>
<dbReference type="SUPFAM" id="SSF46785">
    <property type="entry name" value="Winged helix' DNA-binding domain"/>
    <property type="match status" value="1"/>
</dbReference>
<dbReference type="PANTHER" id="PTHR30346">
    <property type="entry name" value="TRANSCRIPTIONAL DUAL REGULATOR HCAR-RELATED"/>
    <property type="match status" value="1"/>
</dbReference>
<dbReference type="InterPro" id="IPR036390">
    <property type="entry name" value="WH_DNA-bd_sf"/>
</dbReference>
<accession>A0ABP8ULM8</accession>
<evidence type="ECO:0000256" key="2">
    <source>
        <dbReference type="ARBA" id="ARBA00023015"/>
    </source>
</evidence>
<evidence type="ECO:0000256" key="1">
    <source>
        <dbReference type="ARBA" id="ARBA00009437"/>
    </source>
</evidence>
<evidence type="ECO:0000256" key="4">
    <source>
        <dbReference type="ARBA" id="ARBA00023163"/>
    </source>
</evidence>
<keyword evidence="3" id="KW-0238">DNA-binding</keyword>
<comment type="similarity">
    <text evidence="1">Belongs to the LysR transcriptional regulatory family.</text>
</comment>
<dbReference type="Proteomes" id="UP001501442">
    <property type="component" value="Unassembled WGS sequence"/>
</dbReference>
<dbReference type="Pfam" id="PF00126">
    <property type="entry name" value="HTH_1"/>
    <property type="match status" value="1"/>
</dbReference>
<proteinExistence type="inferred from homology"/>
<keyword evidence="7" id="KW-1185">Reference proteome</keyword>
<gene>
    <name evidence="6" type="ORF">GCM10023196_077320</name>
</gene>
<organism evidence="6 7">
    <name type="scientific">Actinoallomurus vinaceus</name>
    <dbReference type="NCBI Taxonomy" id="1080074"/>
    <lineage>
        <taxon>Bacteria</taxon>
        <taxon>Bacillati</taxon>
        <taxon>Actinomycetota</taxon>
        <taxon>Actinomycetes</taxon>
        <taxon>Streptosporangiales</taxon>
        <taxon>Thermomonosporaceae</taxon>
        <taxon>Actinoallomurus</taxon>
    </lineage>
</organism>
<dbReference type="PROSITE" id="PS50931">
    <property type="entry name" value="HTH_LYSR"/>
    <property type="match status" value="1"/>
</dbReference>
<keyword evidence="4" id="KW-0804">Transcription</keyword>
<name>A0ABP8ULM8_9ACTN</name>
<protein>
    <submittedName>
        <fullName evidence="6">LysR family transcriptional regulator</fullName>
    </submittedName>
</protein>
<keyword evidence="2" id="KW-0805">Transcription regulation</keyword>
<dbReference type="InterPro" id="IPR036388">
    <property type="entry name" value="WH-like_DNA-bd_sf"/>
</dbReference>
<dbReference type="InterPro" id="IPR000847">
    <property type="entry name" value="LysR_HTH_N"/>
</dbReference>
<evidence type="ECO:0000256" key="3">
    <source>
        <dbReference type="ARBA" id="ARBA00023125"/>
    </source>
</evidence>
<evidence type="ECO:0000259" key="5">
    <source>
        <dbReference type="PROSITE" id="PS50931"/>
    </source>
</evidence>
<comment type="caution">
    <text evidence="6">The sequence shown here is derived from an EMBL/GenBank/DDBJ whole genome shotgun (WGS) entry which is preliminary data.</text>
</comment>
<dbReference type="InterPro" id="IPR005119">
    <property type="entry name" value="LysR_subst-bd"/>
</dbReference>
<dbReference type="Gene3D" id="3.40.190.10">
    <property type="entry name" value="Periplasmic binding protein-like II"/>
    <property type="match status" value="4"/>
</dbReference>
<dbReference type="Gene3D" id="1.10.10.10">
    <property type="entry name" value="Winged helix-like DNA-binding domain superfamily/Winged helix DNA-binding domain"/>
    <property type="match status" value="1"/>
</dbReference>